<feature type="compositionally biased region" description="Gly residues" evidence="1">
    <location>
        <begin position="108"/>
        <end position="150"/>
    </location>
</feature>
<dbReference type="EMBL" id="CAJPIJ010000149">
    <property type="protein sequence ID" value="CAG1992105.1"/>
    <property type="molecule type" value="Genomic_DNA"/>
</dbReference>
<gene>
    <name evidence="3" type="ORF">FUG_LOCUS421371</name>
    <name evidence="2" type="ORF">MDCFG202_LOCUS342163</name>
</gene>
<reference evidence="3" key="1">
    <citation type="submission" date="2019-04" db="EMBL/GenBank/DDBJ databases">
        <authorList>
            <person name="Melise S."/>
            <person name="Noan J."/>
            <person name="Okalmin O."/>
        </authorList>
    </citation>
    <scope>NUCLEOTIDE SEQUENCE</scope>
    <source>
        <strain evidence="3">FN9</strain>
    </source>
</reference>
<feature type="compositionally biased region" description="Low complexity" evidence="1">
    <location>
        <begin position="53"/>
        <end position="66"/>
    </location>
</feature>
<dbReference type="EMBL" id="CAAKMV010000149">
    <property type="protein sequence ID" value="VIO60931.1"/>
    <property type="molecule type" value="Genomic_DNA"/>
</dbReference>
<feature type="region of interest" description="Disordered" evidence="1">
    <location>
        <begin position="12"/>
        <end position="150"/>
    </location>
</feature>
<accession>A0A4E9E254</accession>
<evidence type="ECO:0000313" key="3">
    <source>
        <dbReference type="EMBL" id="VIO60931.1"/>
    </source>
</evidence>
<dbReference type="OMA" id="GPPWGRY"/>
<evidence type="ECO:0000256" key="1">
    <source>
        <dbReference type="SAM" id="MobiDB-lite"/>
    </source>
</evidence>
<evidence type="ECO:0000313" key="2">
    <source>
        <dbReference type="EMBL" id="CAG1992105.1"/>
    </source>
</evidence>
<name>A0A4E9E254_GIBZA</name>
<proteinExistence type="predicted"/>
<sequence length="150" mass="14769">MSPKELFTKYLKFQRKKKQEETDQSKSAPAPVKSTPARIPDVVEQLQKRPVNRPRSTSPRYTSTSPQAANDGGSYLVGNIYGGVSNTGAHHGGGHKDGGQWGWTGVEDGAGGSHHDSGGGSGGGSGGDSSGSGGGGGGGDGGGGGGGGGC</sequence>
<organism evidence="3">
    <name type="scientific">Gibberella zeae</name>
    <name type="common">Wheat head blight fungus</name>
    <name type="synonym">Fusarium graminearum</name>
    <dbReference type="NCBI Taxonomy" id="5518"/>
    <lineage>
        <taxon>Eukaryota</taxon>
        <taxon>Fungi</taxon>
        <taxon>Dikarya</taxon>
        <taxon>Ascomycota</taxon>
        <taxon>Pezizomycotina</taxon>
        <taxon>Sordariomycetes</taxon>
        <taxon>Hypocreomycetidae</taxon>
        <taxon>Hypocreales</taxon>
        <taxon>Nectriaceae</taxon>
        <taxon>Fusarium</taxon>
    </lineage>
</organism>
<dbReference type="AlphaFoldDB" id="A0A4E9E254"/>
<dbReference type="Proteomes" id="UP000746612">
    <property type="component" value="Unassembled WGS sequence"/>
</dbReference>
<protein>
    <submittedName>
        <fullName evidence="3">Uncharacterized protein</fullName>
    </submittedName>
</protein>
<reference evidence="2" key="2">
    <citation type="submission" date="2021-03" db="EMBL/GenBank/DDBJ databases">
        <authorList>
            <person name="Alouane T."/>
            <person name="Langin T."/>
            <person name="Bonhomme L."/>
        </authorList>
    </citation>
    <scope>NUCLEOTIDE SEQUENCE</scope>
    <source>
        <strain evidence="2">MDC_Fg202</strain>
    </source>
</reference>